<dbReference type="Proteomes" id="UP000234748">
    <property type="component" value="Unassembled WGS sequence"/>
</dbReference>
<evidence type="ECO:0000313" key="2">
    <source>
        <dbReference type="EMBL" id="PLT27724.1"/>
    </source>
</evidence>
<dbReference type="OrthoDB" id="569879at2"/>
<dbReference type="PROSITE" id="PS50965">
    <property type="entry name" value="NERD"/>
    <property type="match status" value="1"/>
</dbReference>
<dbReference type="InterPro" id="IPR011528">
    <property type="entry name" value="NERD"/>
</dbReference>
<reference evidence="2 3" key="1">
    <citation type="submission" date="2017-11" db="EMBL/GenBank/DDBJ databases">
        <title>Comparitive Functional Genomics of Dry Heat Resistant strains isolated from the Viking Spacecraft.</title>
        <authorList>
            <person name="Seuylemezian A."/>
            <person name="Cooper K."/>
            <person name="Vaishampayan P."/>
        </authorList>
    </citation>
    <scope>NUCLEOTIDE SEQUENCE [LARGE SCALE GENOMIC DNA]</scope>
    <source>
        <strain evidence="2 3">V1-29</strain>
    </source>
</reference>
<evidence type="ECO:0000313" key="3">
    <source>
        <dbReference type="Proteomes" id="UP000234748"/>
    </source>
</evidence>
<feature type="domain" description="NERD" evidence="1">
    <location>
        <begin position="41"/>
        <end position="156"/>
    </location>
</feature>
<organism evidence="2 3">
    <name type="scientific">Peribacillus deserti</name>
    <dbReference type="NCBI Taxonomy" id="673318"/>
    <lineage>
        <taxon>Bacteria</taxon>
        <taxon>Bacillati</taxon>
        <taxon>Bacillota</taxon>
        <taxon>Bacilli</taxon>
        <taxon>Bacillales</taxon>
        <taxon>Bacillaceae</taxon>
        <taxon>Peribacillus</taxon>
    </lineage>
</organism>
<evidence type="ECO:0000259" key="1">
    <source>
        <dbReference type="PROSITE" id="PS50965"/>
    </source>
</evidence>
<keyword evidence="3" id="KW-1185">Reference proteome</keyword>
<accession>A0A2N5M033</accession>
<gene>
    <name evidence="2" type="ORF">CUU66_22425</name>
</gene>
<dbReference type="Pfam" id="PF08378">
    <property type="entry name" value="NERD"/>
    <property type="match status" value="1"/>
</dbReference>
<dbReference type="EMBL" id="PGUY01000083">
    <property type="protein sequence ID" value="PLT27724.1"/>
    <property type="molecule type" value="Genomic_DNA"/>
</dbReference>
<comment type="caution">
    <text evidence="2">The sequence shown here is derived from an EMBL/GenBank/DDBJ whole genome shotgun (WGS) entry which is preliminary data.</text>
</comment>
<sequence>MIVKERKKPITIHKLEALLRRLPSSHPKYSLIEGDCAKWSAGYRGEQSLDYYLDFLSERDYFILHDLRLKNGNYYFQIDTLILSAKFALILEVKNIAGELLFDNFNQLIRKLNNKEEGFNNPITQTKRQQSQFNSWLALHKIFPLPVEYFIVISNAASIIKTEAWNTEAFKKVCHSGEILEKINGMDHIYQKSYISTKEIRKLIKMLLKSHQPHNHDILSVYSIERSEIMTGVQCPSCTIFPLIRKNGRWLCNSCTQKYRSAHLSALGDYFLLINDSIKNQEFRDFLHIPSRHIATQLLNSLNLPHTGTHKSRVYYQPPNFLDSLEQLN</sequence>
<proteinExistence type="predicted"/>
<protein>
    <submittedName>
        <fullName evidence="2">NERD nuclease</fullName>
    </submittedName>
</protein>
<name>A0A2N5M033_9BACI</name>
<dbReference type="RefSeq" id="WP_101645622.1">
    <property type="nucleotide sequence ID" value="NZ_PGUY01000083.1"/>
</dbReference>
<dbReference type="AlphaFoldDB" id="A0A2N5M033"/>